<dbReference type="Gene3D" id="3.40.50.1000">
    <property type="entry name" value="HAD superfamily/HAD-like"/>
    <property type="match status" value="1"/>
</dbReference>
<dbReference type="InterPro" id="IPR023214">
    <property type="entry name" value="HAD_sf"/>
</dbReference>
<evidence type="ECO:0000313" key="1">
    <source>
        <dbReference type="EMBL" id="KPU45589.1"/>
    </source>
</evidence>
<name>A0A0P8WCI7_9CLOT</name>
<dbReference type="RefSeq" id="WP_054873930.1">
    <property type="nucleotide sequence ID" value="NZ_LKET01000021.1"/>
</dbReference>
<protein>
    <submittedName>
        <fullName evidence="1">Alpha-D-glucose-1-phosphate phosphatase YihX</fullName>
        <ecNumber evidence="1">3.1.3.-</ecNumber>
    </submittedName>
</protein>
<dbReference type="Proteomes" id="UP000050326">
    <property type="component" value="Unassembled WGS sequence"/>
</dbReference>
<dbReference type="EMBL" id="LKET01000021">
    <property type="protein sequence ID" value="KPU45589.1"/>
    <property type="molecule type" value="Genomic_DNA"/>
</dbReference>
<dbReference type="PANTHER" id="PTHR43611">
    <property type="entry name" value="ALPHA-D-GLUCOSE 1-PHOSPHATE PHOSPHATASE"/>
    <property type="match status" value="1"/>
</dbReference>
<reference evidence="1 2" key="1">
    <citation type="submission" date="2015-09" db="EMBL/GenBank/DDBJ databases">
        <title>Genome sequence of Oxobacter pfennigii DSM 3222.</title>
        <authorList>
            <person name="Poehlein A."/>
            <person name="Bengelsdorf F.R."/>
            <person name="Schiel-Bengelsdorf B."/>
            <person name="Duerre P."/>
            <person name="Daniel R."/>
        </authorList>
    </citation>
    <scope>NUCLEOTIDE SEQUENCE [LARGE SCALE GENOMIC DNA]</scope>
    <source>
        <strain evidence="1 2">DSM 3222</strain>
    </source>
</reference>
<sequence length="200" mass="22380">MKYQLLLFDLGGVLAEVSHIPEFLSLIGWSEKAEEFWKKWVSSQYSKDFESGKMDTAVFAETIIREFNLPVDSPFLISCFGKFIKGFYPNALEVLCSIPSAYRKAILSNTNPIHWDMVSGELYGKSGIGDYFLSFETGFLKPDKEAYLDVIEKTGCNPGEILFFDDNDKNIEAAKALGINAVKVTSPAELKKALIEHGIL</sequence>
<organism evidence="1 2">
    <name type="scientific">Oxobacter pfennigii</name>
    <dbReference type="NCBI Taxonomy" id="36849"/>
    <lineage>
        <taxon>Bacteria</taxon>
        <taxon>Bacillati</taxon>
        <taxon>Bacillota</taxon>
        <taxon>Clostridia</taxon>
        <taxon>Eubacteriales</taxon>
        <taxon>Clostridiaceae</taxon>
        <taxon>Oxobacter</taxon>
    </lineage>
</organism>
<accession>A0A0P8WCI7</accession>
<dbReference type="EC" id="3.1.3.-" evidence="1"/>
<dbReference type="PRINTS" id="PR00413">
    <property type="entry name" value="HADHALOGNASE"/>
</dbReference>
<keyword evidence="1" id="KW-0378">Hydrolase</keyword>
<proteinExistence type="predicted"/>
<comment type="caution">
    <text evidence="1">The sequence shown here is derived from an EMBL/GenBank/DDBJ whole genome shotgun (WGS) entry which is preliminary data.</text>
</comment>
<dbReference type="SFLD" id="SFLDS00003">
    <property type="entry name" value="Haloacid_Dehalogenase"/>
    <property type="match status" value="1"/>
</dbReference>
<dbReference type="Pfam" id="PF00702">
    <property type="entry name" value="Hydrolase"/>
    <property type="match status" value="1"/>
</dbReference>
<dbReference type="GO" id="GO:0016787">
    <property type="term" value="F:hydrolase activity"/>
    <property type="evidence" value="ECO:0007669"/>
    <property type="project" value="UniProtKB-KW"/>
</dbReference>
<dbReference type="InterPro" id="IPR006439">
    <property type="entry name" value="HAD-SF_hydro_IA"/>
</dbReference>
<dbReference type="InterPro" id="IPR023198">
    <property type="entry name" value="PGP-like_dom2"/>
</dbReference>
<dbReference type="SUPFAM" id="SSF56784">
    <property type="entry name" value="HAD-like"/>
    <property type="match status" value="1"/>
</dbReference>
<gene>
    <name evidence="1" type="primary">yihX</name>
    <name evidence="1" type="ORF">OXPF_08220</name>
</gene>
<dbReference type="STRING" id="36849.OXPF_08220"/>
<dbReference type="Gene3D" id="1.10.150.240">
    <property type="entry name" value="Putative phosphatase, domain 2"/>
    <property type="match status" value="1"/>
</dbReference>
<evidence type="ECO:0000313" key="2">
    <source>
        <dbReference type="Proteomes" id="UP000050326"/>
    </source>
</evidence>
<keyword evidence="2" id="KW-1185">Reference proteome</keyword>
<dbReference type="NCBIfam" id="TIGR01509">
    <property type="entry name" value="HAD-SF-IA-v3"/>
    <property type="match status" value="1"/>
</dbReference>
<dbReference type="InterPro" id="IPR036412">
    <property type="entry name" value="HAD-like_sf"/>
</dbReference>
<dbReference type="SFLD" id="SFLDG01129">
    <property type="entry name" value="C1.5:_HAD__Beta-PGM__Phosphata"/>
    <property type="match status" value="1"/>
</dbReference>
<dbReference type="PANTHER" id="PTHR43611:SF3">
    <property type="entry name" value="FLAVIN MONONUCLEOTIDE HYDROLASE 1, CHLOROPLATIC"/>
    <property type="match status" value="1"/>
</dbReference>
<dbReference type="AlphaFoldDB" id="A0A0P8WCI7"/>
<dbReference type="OrthoDB" id="9797415at2"/>